<dbReference type="InterPro" id="IPR009057">
    <property type="entry name" value="Homeodomain-like_sf"/>
</dbReference>
<dbReference type="Pfam" id="PF03400">
    <property type="entry name" value="DDE_Tnp_IS1"/>
    <property type="match status" value="1"/>
</dbReference>
<reference evidence="6 7" key="2">
    <citation type="journal article" date="2008" name="Proc. Natl. Acad. Sci. U.S.A.">
        <title>Niche adaptation and genome expansion in the chlorophyll d-producing cyanobacterium Acaryochloris marina.</title>
        <authorList>
            <person name="Swingley W.D."/>
            <person name="Chen M."/>
            <person name="Cheung P.C."/>
            <person name="Conrad A.L."/>
            <person name="Dejesa L.C."/>
            <person name="Hao J."/>
            <person name="Honchak B.M."/>
            <person name="Karbach L.E."/>
            <person name="Kurdoglu A."/>
            <person name="Lahiri S."/>
            <person name="Mastrian S.D."/>
            <person name="Miyashita H."/>
            <person name="Page L."/>
            <person name="Ramakrishna P."/>
            <person name="Satoh S."/>
            <person name="Sattley W.M."/>
            <person name="Shimada Y."/>
            <person name="Taylor H.L."/>
            <person name="Tomo T."/>
            <person name="Tsuchiya T."/>
            <person name="Wang Z.T."/>
            <person name="Raymond J."/>
            <person name="Mimuro M."/>
            <person name="Blankenship R.E."/>
            <person name="Touchman J.W."/>
        </authorList>
    </citation>
    <scope>NUCLEOTIDE SEQUENCE [LARGE SCALE GENOMIC DNA]</scope>
    <source>
        <strain evidence="7">MBIC 11017</strain>
        <strain evidence="6">MBIC11017</strain>
        <strain evidence="6">pREB4</strain>
        <plasmid evidence="7">Plasmid pREB4</plasmid>
        <plasmid evidence="6">pREB4</plasmid>
    </source>
</reference>
<dbReference type="HOGENOM" id="CLU_076276_0_1_3"/>
<evidence type="ECO:0000256" key="2">
    <source>
        <dbReference type="ARBA" id="ARBA00008841"/>
    </source>
</evidence>
<geneLocation type="plasmid" evidence="6 7">
    <name>pREB4</name>
</geneLocation>
<dbReference type="Proteomes" id="UP000000268">
    <property type="component" value="Plasmid pREB4"/>
</dbReference>
<dbReference type="PANTHER" id="PTHR33293:SF1">
    <property type="entry name" value="INSERTION ELEMENT IS1 1 PROTEIN INSB-RELATED"/>
    <property type="match status" value="1"/>
</dbReference>
<dbReference type="OrthoDB" id="528683at2"/>
<dbReference type="GO" id="GO:0003677">
    <property type="term" value="F:DNA binding"/>
    <property type="evidence" value="ECO:0007669"/>
    <property type="project" value="InterPro"/>
</dbReference>
<evidence type="ECO:0000313" key="5">
    <source>
        <dbReference type="EMBL" id="ABW30914.1"/>
    </source>
</evidence>
<keyword evidence="7" id="KW-1185">Reference proteome</keyword>
<comment type="function">
    <text evidence="1">Absolutely required for transposition of IS1.</text>
</comment>
<keyword evidence="4" id="KW-0233">DNA recombination</keyword>
<protein>
    <submittedName>
        <fullName evidence="6">IS1 transposase</fullName>
    </submittedName>
</protein>
<keyword evidence="6" id="KW-0614">Plasmid</keyword>
<dbReference type="GO" id="GO:0004803">
    <property type="term" value="F:transposase activity"/>
    <property type="evidence" value="ECO:0007669"/>
    <property type="project" value="InterPro"/>
</dbReference>
<dbReference type="EMBL" id="CP000828">
    <property type="protein sequence ID" value="ABW30914.1"/>
    <property type="molecule type" value="Genomic_DNA"/>
</dbReference>
<evidence type="ECO:0000313" key="7">
    <source>
        <dbReference type="Proteomes" id="UP000000268"/>
    </source>
</evidence>
<dbReference type="eggNOG" id="COG3677">
    <property type="taxonomic scope" value="Bacteria"/>
</dbReference>
<accession>A8ZNI5</accession>
<reference evidence="6" key="1">
    <citation type="submission" date="2007-09" db="EMBL/GenBank/DDBJ databases">
        <authorList>
            <person name="Touchman J."/>
        </authorList>
    </citation>
    <scope>NUCLEOTIDE SEQUENCE</scope>
    <source>
        <strain evidence="6">MBIC11017</strain>
        <plasmid evidence="6">pREB4</plasmid>
    </source>
</reference>
<evidence type="ECO:0000256" key="3">
    <source>
        <dbReference type="ARBA" id="ARBA00022578"/>
    </source>
</evidence>
<dbReference type="RefSeq" id="WP_012166116.1">
    <property type="nucleotide sequence ID" value="NC_009925.1"/>
</dbReference>
<dbReference type="AlphaFoldDB" id="A8ZNI5"/>
<dbReference type="NCBIfam" id="NF033558">
    <property type="entry name" value="transpos_IS1"/>
    <property type="match status" value="1"/>
</dbReference>
<comment type="similarity">
    <text evidence="2">Belongs to the transposase 27 family.</text>
</comment>
<keyword evidence="3" id="KW-0815">Transposition</keyword>
<dbReference type="KEGG" id="amr:AM1_5978"/>
<dbReference type="PANTHER" id="PTHR33293">
    <property type="entry name" value="INSERTION ELEMENT IS1 1 PROTEIN INSB-RELATED"/>
    <property type="match status" value="1"/>
</dbReference>
<dbReference type="SUPFAM" id="SSF46689">
    <property type="entry name" value="Homeodomain-like"/>
    <property type="match status" value="1"/>
</dbReference>
<evidence type="ECO:0000256" key="4">
    <source>
        <dbReference type="ARBA" id="ARBA00023172"/>
    </source>
</evidence>
<evidence type="ECO:0000313" key="6">
    <source>
        <dbReference type="EMBL" id="ABW32571.1"/>
    </source>
</evidence>
<dbReference type="STRING" id="329726.AM1_5978"/>
<dbReference type="EMBL" id="CP000841">
    <property type="protein sequence ID" value="ABW32571.1"/>
    <property type="molecule type" value="Genomic_DNA"/>
</dbReference>
<dbReference type="Proteomes" id="UP000000268">
    <property type="component" value="Chromosome"/>
</dbReference>
<name>A8ZNI5_ACAM1</name>
<dbReference type="KEGG" id="amr:AM1_D0076"/>
<evidence type="ECO:0000256" key="1">
    <source>
        <dbReference type="ARBA" id="ARBA00004091"/>
    </source>
</evidence>
<dbReference type="eggNOG" id="COG1662">
    <property type="taxonomic scope" value="Bacteria"/>
</dbReference>
<sequence>MKCPECGGQHIHKNGHRRGKQNHICVTCGRQFLSTYSKRGYSDWTKRLCLRMYVNGMGLKGIERVIGVAHTTVIHWVQQVGVLLPDAYDPDDIPQVGELDELETFVGKKRNKVWIWTVVDHFHPGILGWVVGDHSAETFRPLWQAIVCWQCFFWVSDGNPVYPGFIPEGDQIVSKTYMTRVEGENTRLRHYLARLHRKTLCYSKSVDMLKHSIRLLIHYLKFGEVPIPA</sequence>
<organism evidence="6 7">
    <name type="scientific">Acaryochloris marina (strain MBIC 11017)</name>
    <dbReference type="NCBI Taxonomy" id="329726"/>
    <lineage>
        <taxon>Bacteria</taxon>
        <taxon>Bacillati</taxon>
        <taxon>Cyanobacteriota</taxon>
        <taxon>Cyanophyceae</taxon>
        <taxon>Acaryochloridales</taxon>
        <taxon>Acaryochloridaceae</taxon>
        <taxon>Acaryochloris</taxon>
    </lineage>
</organism>
<gene>
    <name evidence="5" type="ordered locus">AM1_5978</name>
    <name evidence="6" type="ordered locus">AM1_D0076</name>
</gene>
<dbReference type="InterPro" id="IPR005063">
    <property type="entry name" value="Transposase_27"/>
</dbReference>
<proteinExistence type="inferred from homology"/>
<dbReference type="GO" id="GO:0006313">
    <property type="term" value="P:DNA transposition"/>
    <property type="evidence" value="ECO:0007669"/>
    <property type="project" value="InterPro"/>
</dbReference>
<dbReference type="InterPro" id="IPR051354">
    <property type="entry name" value="Transposase_27_IS1"/>
</dbReference>